<keyword evidence="2" id="KW-1133">Transmembrane helix</keyword>
<evidence type="ECO:0000313" key="3">
    <source>
        <dbReference type="EMBL" id="CAI4020712.1"/>
    </source>
</evidence>
<keyword evidence="2" id="KW-0472">Membrane</keyword>
<reference evidence="4 5" key="2">
    <citation type="submission" date="2024-05" db="EMBL/GenBank/DDBJ databases">
        <authorList>
            <person name="Chen Y."/>
            <person name="Shah S."/>
            <person name="Dougan E. K."/>
            <person name="Thang M."/>
            <person name="Chan C."/>
        </authorList>
    </citation>
    <scope>NUCLEOTIDE SEQUENCE [LARGE SCALE GENOMIC DNA]</scope>
</reference>
<gene>
    <name evidence="3" type="ORF">C1SCF055_LOCUS45103</name>
</gene>
<evidence type="ECO:0000313" key="5">
    <source>
        <dbReference type="Proteomes" id="UP001152797"/>
    </source>
</evidence>
<reference evidence="3" key="1">
    <citation type="submission" date="2022-10" db="EMBL/GenBank/DDBJ databases">
        <authorList>
            <person name="Chen Y."/>
            <person name="Dougan E. K."/>
            <person name="Chan C."/>
            <person name="Rhodes N."/>
            <person name="Thang M."/>
        </authorList>
    </citation>
    <scope>NUCLEOTIDE SEQUENCE</scope>
</reference>
<proteinExistence type="predicted"/>
<dbReference type="AlphaFoldDB" id="A0A9P1GTD2"/>
<dbReference type="EMBL" id="CAMXCT010006827">
    <property type="protein sequence ID" value="CAI4020712.1"/>
    <property type="molecule type" value="Genomic_DNA"/>
</dbReference>
<evidence type="ECO:0000256" key="2">
    <source>
        <dbReference type="SAM" id="Phobius"/>
    </source>
</evidence>
<feature type="transmembrane region" description="Helical" evidence="2">
    <location>
        <begin position="21"/>
        <end position="52"/>
    </location>
</feature>
<accession>A0A9P1GTD2</accession>
<dbReference type="Proteomes" id="UP001152797">
    <property type="component" value="Unassembled WGS sequence"/>
</dbReference>
<evidence type="ECO:0000313" key="4">
    <source>
        <dbReference type="EMBL" id="CAL4808024.1"/>
    </source>
</evidence>
<comment type="caution">
    <text evidence="3">The sequence shown here is derived from an EMBL/GenBank/DDBJ whole genome shotgun (WGS) entry which is preliminary data.</text>
</comment>
<dbReference type="EMBL" id="CAMXCT020006827">
    <property type="protein sequence ID" value="CAL1174087.1"/>
    <property type="molecule type" value="Genomic_DNA"/>
</dbReference>
<keyword evidence="5" id="KW-1185">Reference proteome</keyword>
<protein>
    <submittedName>
        <fullName evidence="3">Uncharacterized protein</fullName>
    </submittedName>
</protein>
<sequence>MIILARSSFTIWRMSVPLLRYLPQWLLCFMLIPPMLPIGVVSVSIAYLPLYFFPPTSVFPSACFLLLVLTLITLFTRPCCPKASQDRTRFRTSSGLSSAITNDRPSCASHVSTQADETMSAFSI</sequence>
<organism evidence="3">
    <name type="scientific">Cladocopium goreaui</name>
    <dbReference type="NCBI Taxonomy" id="2562237"/>
    <lineage>
        <taxon>Eukaryota</taxon>
        <taxon>Sar</taxon>
        <taxon>Alveolata</taxon>
        <taxon>Dinophyceae</taxon>
        <taxon>Suessiales</taxon>
        <taxon>Symbiodiniaceae</taxon>
        <taxon>Cladocopium</taxon>
    </lineage>
</organism>
<evidence type="ECO:0000256" key="1">
    <source>
        <dbReference type="SAM" id="MobiDB-lite"/>
    </source>
</evidence>
<dbReference type="EMBL" id="CAMXCT030006827">
    <property type="protein sequence ID" value="CAL4808024.1"/>
    <property type="molecule type" value="Genomic_DNA"/>
</dbReference>
<name>A0A9P1GTD2_9DINO</name>
<feature type="region of interest" description="Disordered" evidence="1">
    <location>
        <begin position="95"/>
        <end position="124"/>
    </location>
</feature>
<keyword evidence="2" id="KW-0812">Transmembrane</keyword>
<feature type="transmembrane region" description="Helical" evidence="2">
    <location>
        <begin position="58"/>
        <end position="80"/>
    </location>
</feature>